<reference evidence="2 3" key="1">
    <citation type="submission" date="2020-02" db="EMBL/GenBank/DDBJ databases">
        <authorList>
            <person name="Ferguson B K."/>
        </authorList>
    </citation>
    <scope>NUCLEOTIDE SEQUENCE [LARGE SCALE GENOMIC DNA]</scope>
</reference>
<feature type="region of interest" description="Disordered" evidence="1">
    <location>
        <begin position="256"/>
        <end position="298"/>
    </location>
</feature>
<name>A0A6H5J0T9_9HYME</name>
<feature type="compositionally biased region" description="Low complexity" evidence="1">
    <location>
        <begin position="259"/>
        <end position="276"/>
    </location>
</feature>
<sequence length="298" mass="32465">MQYNIARAYPARSSRSFTPKYNCSRAACLPACTSLCPQLRSNCERQERESSKGTNCARTSERQRKRERERDKERNAIRAAAAASRQRRAHNNEHCDLRAHRIGRATAPSALSLVGSGYLLCCVAASGGGCRRLRRCSDVPALAHLANNASRASDIVCTTCARVRRHAPYAQCYYYIYLHRRRRQLAHRTRMADALASELIIIADSDPGTPERRDWSNGNSSGSSRHRFPSRGFPSAAYVYVLLSLCRPGPPLRGRTCASSSSSNISTSSSSINSSSGYGGSSGGGGGVGGFASHRENN</sequence>
<proteinExistence type="predicted"/>
<evidence type="ECO:0000313" key="2">
    <source>
        <dbReference type="EMBL" id="CAB0041894.1"/>
    </source>
</evidence>
<gene>
    <name evidence="2" type="ORF">TBRA_LOCUS13538</name>
</gene>
<evidence type="ECO:0000313" key="3">
    <source>
        <dbReference type="Proteomes" id="UP000479190"/>
    </source>
</evidence>
<dbReference type="EMBL" id="CADCXV010001139">
    <property type="protein sequence ID" value="CAB0041894.1"/>
    <property type="molecule type" value="Genomic_DNA"/>
</dbReference>
<feature type="region of interest" description="Disordered" evidence="1">
    <location>
        <begin position="52"/>
        <end position="89"/>
    </location>
</feature>
<keyword evidence="3" id="KW-1185">Reference proteome</keyword>
<feature type="compositionally biased region" description="Gly residues" evidence="1">
    <location>
        <begin position="277"/>
        <end position="290"/>
    </location>
</feature>
<feature type="compositionally biased region" description="Basic and acidic residues" evidence="1">
    <location>
        <begin position="59"/>
        <end position="76"/>
    </location>
</feature>
<feature type="region of interest" description="Disordered" evidence="1">
    <location>
        <begin position="208"/>
        <end position="228"/>
    </location>
</feature>
<dbReference type="Proteomes" id="UP000479190">
    <property type="component" value="Unassembled WGS sequence"/>
</dbReference>
<accession>A0A6H5J0T9</accession>
<dbReference type="AlphaFoldDB" id="A0A6H5J0T9"/>
<evidence type="ECO:0000256" key="1">
    <source>
        <dbReference type="SAM" id="MobiDB-lite"/>
    </source>
</evidence>
<protein>
    <submittedName>
        <fullName evidence="2">Uncharacterized protein</fullName>
    </submittedName>
</protein>
<organism evidence="2 3">
    <name type="scientific">Trichogramma brassicae</name>
    <dbReference type="NCBI Taxonomy" id="86971"/>
    <lineage>
        <taxon>Eukaryota</taxon>
        <taxon>Metazoa</taxon>
        <taxon>Ecdysozoa</taxon>
        <taxon>Arthropoda</taxon>
        <taxon>Hexapoda</taxon>
        <taxon>Insecta</taxon>
        <taxon>Pterygota</taxon>
        <taxon>Neoptera</taxon>
        <taxon>Endopterygota</taxon>
        <taxon>Hymenoptera</taxon>
        <taxon>Apocrita</taxon>
        <taxon>Proctotrupomorpha</taxon>
        <taxon>Chalcidoidea</taxon>
        <taxon>Trichogrammatidae</taxon>
        <taxon>Trichogramma</taxon>
    </lineage>
</organism>